<feature type="coiled-coil region" evidence="1">
    <location>
        <begin position="84"/>
        <end position="121"/>
    </location>
</feature>
<proteinExistence type="predicted"/>
<gene>
    <name evidence="4" type="ORF">FisN_26Hh093</name>
</gene>
<evidence type="ECO:0000313" key="4">
    <source>
        <dbReference type="EMBL" id="GAX18793.1"/>
    </source>
</evidence>
<keyword evidence="1" id="KW-0175">Coiled coil</keyword>
<feature type="signal peptide" evidence="3">
    <location>
        <begin position="1"/>
        <end position="21"/>
    </location>
</feature>
<dbReference type="Pfam" id="PF05833">
    <property type="entry name" value="NFACT_N"/>
    <property type="match status" value="1"/>
</dbReference>
<dbReference type="PANTHER" id="PTHR15239">
    <property type="entry name" value="NUCLEAR EXPORT MEDIATOR FACTOR NEMF"/>
    <property type="match status" value="1"/>
</dbReference>
<evidence type="ECO:0000313" key="5">
    <source>
        <dbReference type="Proteomes" id="UP000198406"/>
    </source>
</evidence>
<keyword evidence="3" id="KW-0732">Signal</keyword>
<comment type="caution">
    <text evidence="4">The sequence shown here is derived from an EMBL/GenBank/DDBJ whole genome shotgun (WGS) entry which is preliminary data.</text>
</comment>
<accession>A0A1Z5JXP5</accession>
<feature type="region of interest" description="Disordered" evidence="2">
    <location>
        <begin position="227"/>
        <end position="265"/>
    </location>
</feature>
<feature type="compositionally biased region" description="Polar residues" evidence="2">
    <location>
        <begin position="227"/>
        <end position="251"/>
    </location>
</feature>
<protein>
    <recommendedName>
        <fullName evidence="6">NFACT RNA-binding domain-containing protein</fullName>
    </recommendedName>
</protein>
<organism evidence="4 5">
    <name type="scientific">Fistulifera solaris</name>
    <name type="common">Oleaginous diatom</name>
    <dbReference type="NCBI Taxonomy" id="1519565"/>
    <lineage>
        <taxon>Eukaryota</taxon>
        <taxon>Sar</taxon>
        <taxon>Stramenopiles</taxon>
        <taxon>Ochrophyta</taxon>
        <taxon>Bacillariophyta</taxon>
        <taxon>Bacillariophyceae</taxon>
        <taxon>Bacillariophycidae</taxon>
        <taxon>Naviculales</taxon>
        <taxon>Naviculaceae</taxon>
        <taxon>Fistulifera</taxon>
    </lineage>
</organism>
<dbReference type="GO" id="GO:0043023">
    <property type="term" value="F:ribosomal large subunit binding"/>
    <property type="evidence" value="ECO:0007669"/>
    <property type="project" value="TreeGrafter"/>
</dbReference>
<dbReference type="GO" id="GO:0072344">
    <property type="term" value="P:rescue of stalled ribosome"/>
    <property type="evidence" value="ECO:0007669"/>
    <property type="project" value="TreeGrafter"/>
</dbReference>
<reference evidence="4 5" key="1">
    <citation type="journal article" date="2015" name="Plant Cell">
        <title>Oil accumulation by the oleaginous diatom Fistulifera solaris as revealed by the genome and transcriptome.</title>
        <authorList>
            <person name="Tanaka T."/>
            <person name="Maeda Y."/>
            <person name="Veluchamy A."/>
            <person name="Tanaka M."/>
            <person name="Abida H."/>
            <person name="Marechal E."/>
            <person name="Bowler C."/>
            <person name="Muto M."/>
            <person name="Sunaga Y."/>
            <person name="Tanaka M."/>
            <person name="Yoshino T."/>
            <person name="Taniguchi T."/>
            <person name="Fukuda Y."/>
            <person name="Nemoto M."/>
            <person name="Matsumoto M."/>
            <person name="Wong P.S."/>
            <person name="Aburatani S."/>
            <person name="Fujibuchi W."/>
        </authorList>
    </citation>
    <scope>NUCLEOTIDE SEQUENCE [LARGE SCALE GENOMIC DNA]</scope>
    <source>
        <strain evidence="4 5">JPCC DA0580</strain>
    </source>
</reference>
<evidence type="ECO:0008006" key="6">
    <source>
        <dbReference type="Google" id="ProtNLM"/>
    </source>
</evidence>
<dbReference type="InParanoid" id="A0A1Z5JXP5"/>
<keyword evidence="5" id="KW-1185">Reference proteome</keyword>
<feature type="compositionally biased region" description="Basic and acidic residues" evidence="2">
    <location>
        <begin position="413"/>
        <end position="422"/>
    </location>
</feature>
<dbReference type="GO" id="GO:0000049">
    <property type="term" value="F:tRNA binding"/>
    <property type="evidence" value="ECO:0007669"/>
    <property type="project" value="TreeGrafter"/>
</dbReference>
<dbReference type="InterPro" id="IPR051608">
    <property type="entry name" value="RQC_Subunit_NEMF"/>
</dbReference>
<dbReference type="EMBL" id="BDSP01000132">
    <property type="protein sequence ID" value="GAX18793.1"/>
    <property type="molecule type" value="Genomic_DNA"/>
</dbReference>
<dbReference type="AlphaFoldDB" id="A0A1Z5JXP5"/>
<dbReference type="OrthoDB" id="436717at2759"/>
<feature type="region of interest" description="Disordered" evidence="2">
    <location>
        <begin position="386"/>
        <end position="436"/>
    </location>
</feature>
<evidence type="ECO:0000256" key="2">
    <source>
        <dbReference type="SAM" id="MobiDB-lite"/>
    </source>
</evidence>
<sequence length="436" mass="49435">MRSSSFHTLVLWFYWASLATAFVAPPFFTNHHRLPARNIVRLFWEEEIDDRLDMNNMNGEVDNTAGDTDDSNRSILFLDYQRWTASVQTTIQNLEKKRVSLQSELEKAESLEATVARAQLITNNLYLFSSPSIKKMTVQDWENDGQEVELILNPSYESAAAEADALFQQARKLKRGSAVVQALLQETACAQEILQDAQMDLASALSDNDEVNENMFMLVQDRLLRSSKTTNFSPPQTDDSNSQRQTRNPSNKMRKPEMGTPASNVRKIISPYSGCTILVGRNRRGNEYLSFKEARQNDVWLHARGTPGAHVLILQRSPQIVATDECWQLAANLAAFYSDGRADTRVDIMAAEPKHILKPAGSPLGTVKIRQELKVITGFPEDVPSELKEARDASGQATSYRRTDKAKLKKRNKDSIEKAKQRQKERRKKKKEEQTI</sequence>
<name>A0A1Z5JXP5_FISSO</name>
<dbReference type="PANTHER" id="PTHR15239:SF6">
    <property type="entry name" value="RIBOSOME QUALITY CONTROL COMPLEX SUBUNIT NEMF"/>
    <property type="match status" value="1"/>
</dbReference>
<evidence type="ECO:0000256" key="1">
    <source>
        <dbReference type="SAM" id="Coils"/>
    </source>
</evidence>
<evidence type="ECO:0000256" key="3">
    <source>
        <dbReference type="SAM" id="SignalP"/>
    </source>
</evidence>
<dbReference type="GO" id="GO:1990112">
    <property type="term" value="C:RQC complex"/>
    <property type="evidence" value="ECO:0007669"/>
    <property type="project" value="TreeGrafter"/>
</dbReference>
<feature type="chain" id="PRO_5012825820" description="NFACT RNA-binding domain-containing protein" evidence="3">
    <location>
        <begin position="22"/>
        <end position="436"/>
    </location>
</feature>
<dbReference type="Proteomes" id="UP000198406">
    <property type="component" value="Unassembled WGS sequence"/>
</dbReference>